<keyword evidence="4 6" id="KW-0472">Membrane</keyword>
<evidence type="ECO:0000256" key="3">
    <source>
        <dbReference type="ARBA" id="ARBA00022989"/>
    </source>
</evidence>
<feature type="transmembrane region" description="Helical" evidence="6">
    <location>
        <begin position="188"/>
        <end position="213"/>
    </location>
</feature>
<keyword evidence="2 6" id="KW-0812">Transmembrane</keyword>
<dbReference type="Gene3D" id="1.10.3080.10">
    <property type="entry name" value="Clc chloride channel"/>
    <property type="match status" value="1"/>
</dbReference>
<dbReference type="RefSeq" id="WP_330502986.1">
    <property type="nucleotide sequence ID" value="NZ_JAZDUE010000001.1"/>
</dbReference>
<feature type="region of interest" description="Disordered" evidence="5">
    <location>
        <begin position="1"/>
        <end position="40"/>
    </location>
</feature>
<sequence>MSSADDEANTDDAYAADQNAHDTGDAPPVTEGLRPSTTEELHPDRQEGVFYLKLIGLGAAIGIPAALLAWAFLGAVHWLEELLWTDLPEHLGLGEPPWYLVIGLPLVGAILVALATALLPGNGGHSPLDGVGVTPTPWQHAPGIALAAVGTLAFGAVLGPEAPLIALGSAVGMLVVPFAKVPEAGQRVLATAGSFSAVSALFGGPLVAGLLLLEAGLAAGAALLPALLPGLVAAAIGYIVFIGLGDWGGLGVMTLAVPEMPDYVGTRVIDLLLAIVVGVVVALLMFQVKKAAELIDRVASADRMRRYGLLLAGGLAVGLLALAARALGADTDDILFSGQTAVPLVLAETSVGALVVILVFKAVAYAICLGCGFRGGPVFPAIFIGVALASVGCLVFDCSITWALAVGAAAGMTAGTGFVFSSLLFSMLLTGTVGLDAVPAAVLGVIAAWLTTAALSRRRDTGGSLAESVS</sequence>
<protein>
    <submittedName>
        <fullName evidence="7">Chloride channel protein</fullName>
    </submittedName>
</protein>
<feature type="transmembrane region" description="Helical" evidence="6">
    <location>
        <begin position="307"/>
        <end position="329"/>
    </location>
</feature>
<evidence type="ECO:0000256" key="1">
    <source>
        <dbReference type="ARBA" id="ARBA00004141"/>
    </source>
</evidence>
<evidence type="ECO:0000313" key="8">
    <source>
        <dbReference type="Proteomes" id="UP001335729"/>
    </source>
</evidence>
<dbReference type="Proteomes" id="UP001335729">
    <property type="component" value="Unassembled WGS sequence"/>
</dbReference>
<feature type="transmembrane region" description="Helical" evidence="6">
    <location>
        <begin position="50"/>
        <end position="76"/>
    </location>
</feature>
<name>A0ABU7MP91_9ACTN</name>
<evidence type="ECO:0000313" key="7">
    <source>
        <dbReference type="EMBL" id="MEE4021664.1"/>
    </source>
</evidence>
<keyword evidence="3 6" id="KW-1133">Transmembrane helix</keyword>
<dbReference type="EMBL" id="JAZDUE010000001">
    <property type="protein sequence ID" value="MEE4021664.1"/>
    <property type="molecule type" value="Genomic_DNA"/>
</dbReference>
<feature type="transmembrane region" description="Helical" evidence="6">
    <location>
        <begin position="264"/>
        <end position="286"/>
    </location>
</feature>
<feature type="transmembrane region" description="Helical" evidence="6">
    <location>
        <begin position="381"/>
        <end position="404"/>
    </location>
</feature>
<gene>
    <name evidence="7" type="ORF">V1Y59_01130</name>
</gene>
<evidence type="ECO:0000256" key="5">
    <source>
        <dbReference type="SAM" id="MobiDB-lite"/>
    </source>
</evidence>
<keyword evidence="8" id="KW-1185">Reference proteome</keyword>
<feature type="transmembrane region" description="Helical" evidence="6">
    <location>
        <begin position="424"/>
        <end position="450"/>
    </location>
</feature>
<dbReference type="PANTHER" id="PTHR43427:SF12">
    <property type="entry name" value="CHLORIDE TRANSPORTER"/>
    <property type="match status" value="1"/>
</dbReference>
<comment type="subcellular location">
    <subcellularLocation>
        <location evidence="1">Membrane</location>
        <topology evidence="1">Multi-pass membrane protein</topology>
    </subcellularLocation>
</comment>
<feature type="transmembrane region" description="Helical" evidence="6">
    <location>
        <begin position="349"/>
        <end position="369"/>
    </location>
</feature>
<feature type="transmembrane region" description="Helical" evidence="6">
    <location>
        <begin position="164"/>
        <end position="182"/>
    </location>
</feature>
<organism evidence="7 8">
    <name type="scientific">Gordonia prachuapensis</name>
    <dbReference type="NCBI Taxonomy" id="3115651"/>
    <lineage>
        <taxon>Bacteria</taxon>
        <taxon>Bacillati</taxon>
        <taxon>Actinomycetota</taxon>
        <taxon>Actinomycetes</taxon>
        <taxon>Mycobacteriales</taxon>
        <taxon>Gordoniaceae</taxon>
        <taxon>Gordonia</taxon>
    </lineage>
</organism>
<feature type="compositionally biased region" description="Acidic residues" evidence="5">
    <location>
        <begin position="1"/>
        <end position="10"/>
    </location>
</feature>
<accession>A0ABU7MP91</accession>
<dbReference type="InterPro" id="IPR050368">
    <property type="entry name" value="ClC-type_chloride_channel"/>
</dbReference>
<proteinExistence type="predicted"/>
<evidence type="ECO:0000256" key="2">
    <source>
        <dbReference type="ARBA" id="ARBA00022692"/>
    </source>
</evidence>
<evidence type="ECO:0000256" key="4">
    <source>
        <dbReference type="ARBA" id="ARBA00023136"/>
    </source>
</evidence>
<comment type="caution">
    <text evidence="7">The sequence shown here is derived from an EMBL/GenBank/DDBJ whole genome shotgun (WGS) entry which is preliminary data.</text>
</comment>
<dbReference type="Pfam" id="PF00654">
    <property type="entry name" value="Voltage_CLC"/>
    <property type="match status" value="1"/>
</dbReference>
<dbReference type="CDD" id="cd00400">
    <property type="entry name" value="Voltage_gated_ClC"/>
    <property type="match status" value="1"/>
</dbReference>
<feature type="transmembrane region" description="Helical" evidence="6">
    <location>
        <begin position="220"/>
        <end position="244"/>
    </location>
</feature>
<dbReference type="InterPro" id="IPR001807">
    <property type="entry name" value="ClC"/>
</dbReference>
<dbReference type="PANTHER" id="PTHR43427">
    <property type="entry name" value="CHLORIDE CHANNEL PROTEIN CLC-E"/>
    <property type="match status" value="1"/>
</dbReference>
<dbReference type="InterPro" id="IPR014743">
    <property type="entry name" value="Cl-channel_core"/>
</dbReference>
<dbReference type="SUPFAM" id="SSF81340">
    <property type="entry name" value="Clc chloride channel"/>
    <property type="match status" value="1"/>
</dbReference>
<evidence type="ECO:0000256" key="6">
    <source>
        <dbReference type="SAM" id="Phobius"/>
    </source>
</evidence>
<feature type="transmembrane region" description="Helical" evidence="6">
    <location>
        <begin position="97"/>
        <end position="119"/>
    </location>
</feature>
<reference evidence="7 8" key="1">
    <citation type="submission" date="2024-01" db="EMBL/GenBank/DDBJ databases">
        <title>Draft genome sequence of Gordonia sp. PKS22-38.</title>
        <authorList>
            <person name="Suphannarot A."/>
            <person name="Mingma R."/>
        </authorList>
    </citation>
    <scope>NUCLEOTIDE SEQUENCE [LARGE SCALE GENOMIC DNA]</scope>
    <source>
        <strain evidence="7 8">PKS22-38</strain>
    </source>
</reference>